<dbReference type="GeneID" id="24267004"/>
<dbReference type="Proteomes" id="UP000054561">
    <property type="component" value="Unassembled WGS sequence"/>
</dbReference>
<evidence type="ECO:0000256" key="3">
    <source>
        <dbReference type="ARBA" id="ARBA00023002"/>
    </source>
</evidence>
<proteinExistence type="predicted"/>
<dbReference type="InterPro" id="IPR012336">
    <property type="entry name" value="Thioredoxin-like_fold"/>
</dbReference>
<evidence type="ECO:0000256" key="5">
    <source>
        <dbReference type="ARBA" id="ARBA00047388"/>
    </source>
</evidence>
<dbReference type="VEuPathDB" id="PlasmoDB:AK88_01690"/>
<feature type="domain" description="Thioredoxin-like fold" evidence="8">
    <location>
        <begin position="63"/>
        <end position="171"/>
    </location>
</feature>
<accession>A0A0D9QNG3</accession>
<dbReference type="PANTHER" id="PTHR13871:SF96">
    <property type="entry name" value="THIOREDOXIN DOMAIN-CONTAINING PROTEIN"/>
    <property type="match status" value="1"/>
</dbReference>
<evidence type="ECO:0000313" key="9">
    <source>
        <dbReference type="EMBL" id="KJP88610.1"/>
    </source>
</evidence>
<keyword evidence="10" id="KW-1185">Reference proteome</keyword>
<keyword evidence="4" id="KW-0520">NAD</keyword>
<dbReference type="PANTHER" id="PTHR13871">
    <property type="entry name" value="THIOREDOXIN"/>
    <property type="match status" value="1"/>
</dbReference>
<dbReference type="GO" id="GO:0047134">
    <property type="term" value="F:protein-disulfide reductase [NAD(P)H] activity"/>
    <property type="evidence" value="ECO:0007669"/>
    <property type="project" value="UniProtKB-EC"/>
</dbReference>
<dbReference type="EC" id="1.8.1.8" evidence="1"/>
<sequence>MACTNFNSPYQAEKRRTTEDVENTKLESVSAAIDYREMDLILFPEGSLKNINNTVVSEKHLVGKSVALFFSNGSDPRCRAFLPFLQQYYKTINEAGGSQKIEVIFVSTDPDRTSFEDHKKHMPWLYIDIADPLTDILKKHFRVMNPYEVPFYGSGPRSDVPCLIVIGSDGREAQLLHICSGRDEGEKGILRWDYRNNVYSLNKRESSF</sequence>
<gene>
    <name evidence="9" type="ORF">AK88_01690</name>
</gene>
<keyword evidence="2" id="KW-0677">Repeat</keyword>
<comment type="catalytic activity">
    <reaction evidence="6">
        <text>[protein]-dithiol + NADP(+) = [protein]-disulfide + NADPH + H(+)</text>
        <dbReference type="Rhea" id="RHEA:18753"/>
        <dbReference type="Rhea" id="RHEA-COMP:10593"/>
        <dbReference type="Rhea" id="RHEA-COMP:10594"/>
        <dbReference type="ChEBI" id="CHEBI:15378"/>
        <dbReference type="ChEBI" id="CHEBI:29950"/>
        <dbReference type="ChEBI" id="CHEBI:50058"/>
        <dbReference type="ChEBI" id="CHEBI:57783"/>
        <dbReference type="ChEBI" id="CHEBI:58349"/>
        <dbReference type="EC" id="1.8.1.8"/>
    </reaction>
</comment>
<organism evidence="9 10">
    <name type="scientific">Plasmodium fragile</name>
    <dbReference type="NCBI Taxonomy" id="5857"/>
    <lineage>
        <taxon>Eukaryota</taxon>
        <taxon>Sar</taxon>
        <taxon>Alveolata</taxon>
        <taxon>Apicomplexa</taxon>
        <taxon>Aconoidasida</taxon>
        <taxon>Haemosporida</taxon>
        <taxon>Plasmodiidae</taxon>
        <taxon>Plasmodium</taxon>
        <taxon>Plasmodium (Plasmodium)</taxon>
    </lineage>
</organism>
<dbReference type="Gene3D" id="3.40.30.10">
    <property type="entry name" value="Glutaredoxin"/>
    <property type="match status" value="1"/>
</dbReference>
<evidence type="ECO:0000256" key="1">
    <source>
        <dbReference type="ARBA" id="ARBA00012612"/>
    </source>
</evidence>
<keyword evidence="3" id="KW-0560">Oxidoreductase</keyword>
<evidence type="ECO:0000256" key="2">
    <source>
        <dbReference type="ARBA" id="ARBA00022737"/>
    </source>
</evidence>
<dbReference type="SUPFAM" id="SSF52833">
    <property type="entry name" value="Thioredoxin-like"/>
    <property type="match status" value="1"/>
</dbReference>
<name>A0A0D9QNG3_PLAFR</name>
<comment type="catalytic activity">
    <reaction evidence="5">
        <text>[protein]-dithiol + NAD(+) = [protein]-disulfide + NADH + H(+)</text>
        <dbReference type="Rhea" id="RHEA:18749"/>
        <dbReference type="Rhea" id="RHEA-COMP:10593"/>
        <dbReference type="Rhea" id="RHEA-COMP:10594"/>
        <dbReference type="ChEBI" id="CHEBI:15378"/>
        <dbReference type="ChEBI" id="CHEBI:29950"/>
        <dbReference type="ChEBI" id="CHEBI:50058"/>
        <dbReference type="ChEBI" id="CHEBI:57540"/>
        <dbReference type="ChEBI" id="CHEBI:57945"/>
        <dbReference type="EC" id="1.8.1.8"/>
    </reaction>
</comment>
<evidence type="ECO:0000259" key="8">
    <source>
        <dbReference type="Pfam" id="PF13905"/>
    </source>
</evidence>
<dbReference type="EMBL" id="KQ001659">
    <property type="protein sequence ID" value="KJP88610.1"/>
    <property type="molecule type" value="Genomic_DNA"/>
</dbReference>
<dbReference type="Pfam" id="PF13905">
    <property type="entry name" value="Thioredoxin_8"/>
    <property type="match status" value="1"/>
</dbReference>
<feature type="region of interest" description="Disordered" evidence="7">
    <location>
        <begin position="1"/>
        <end position="21"/>
    </location>
</feature>
<feature type="compositionally biased region" description="Polar residues" evidence="7">
    <location>
        <begin position="1"/>
        <end position="10"/>
    </location>
</feature>
<protein>
    <recommendedName>
        <fullName evidence="1">protein-disulfide reductase</fullName>
        <ecNumber evidence="1">1.8.1.8</ecNumber>
    </recommendedName>
</protein>
<evidence type="ECO:0000256" key="6">
    <source>
        <dbReference type="ARBA" id="ARBA00047804"/>
    </source>
</evidence>
<dbReference type="RefSeq" id="XP_012334748.1">
    <property type="nucleotide sequence ID" value="XM_012479325.1"/>
</dbReference>
<dbReference type="AlphaFoldDB" id="A0A0D9QNG3"/>
<dbReference type="OrthoDB" id="189920at2759"/>
<dbReference type="InterPro" id="IPR036249">
    <property type="entry name" value="Thioredoxin-like_sf"/>
</dbReference>
<evidence type="ECO:0000256" key="7">
    <source>
        <dbReference type="SAM" id="MobiDB-lite"/>
    </source>
</evidence>
<evidence type="ECO:0000256" key="4">
    <source>
        <dbReference type="ARBA" id="ARBA00023027"/>
    </source>
</evidence>
<dbReference type="InterPro" id="IPR052259">
    <property type="entry name" value="Nucleoredoxin-like"/>
</dbReference>
<feature type="compositionally biased region" description="Basic and acidic residues" evidence="7">
    <location>
        <begin position="12"/>
        <end position="21"/>
    </location>
</feature>
<reference evidence="9 10" key="1">
    <citation type="submission" date="2014-03" db="EMBL/GenBank/DDBJ databases">
        <title>The Genome Sequence of Plasmodium fragile nilgiri.</title>
        <authorList>
            <consortium name="The Broad Institute Genomics Platform"/>
            <consortium name="The Broad Institute Genome Sequencing Center for Infectious Disease"/>
            <person name="Neafsey D."/>
            <person name="Duraisingh M."/>
            <person name="Young S.K."/>
            <person name="Zeng Q."/>
            <person name="Gargeya S."/>
            <person name="Abouelleil A."/>
            <person name="Alvarado L."/>
            <person name="Chapman S.B."/>
            <person name="Gainer-Dewar J."/>
            <person name="Goldberg J."/>
            <person name="Griggs A."/>
            <person name="Gujja S."/>
            <person name="Hansen M."/>
            <person name="Howarth C."/>
            <person name="Imamovic A."/>
            <person name="Larimer J."/>
            <person name="Pearson M."/>
            <person name="Poon T.W."/>
            <person name="Priest M."/>
            <person name="Roberts A."/>
            <person name="Saif S."/>
            <person name="Shea T."/>
            <person name="Sykes S."/>
            <person name="Wortman J."/>
            <person name="Nusbaum C."/>
            <person name="Birren B."/>
        </authorList>
    </citation>
    <scope>NUCLEOTIDE SEQUENCE [LARGE SCALE GENOMIC DNA]</scope>
    <source>
        <strain evidence="10">nilgiri</strain>
    </source>
</reference>
<evidence type="ECO:0000313" key="10">
    <source>
        <dbReference type="Proteomes" id="UP000054561"/>
    </source>
</evidence>
<dbReference type="OMA" id="MSCANFN"/>